<comment type="caution">
    <text evidence="1">The sequence shown here is derived from an EMBL/GenBank/DDBJ whole genome shotgun (WGS) entry which is preliminary data.</text>
</comment>
<proteinExistence type="predicted"/>
<dbReference type="AlphaFoldDB" id="A0A139WUB5"/>
<protein>
    <submittedName>
        <fullName evidence="1">Uncharacterized protein</fullName>
    </submittedName>
</protein>
<keyword evidence="2" id="KW-1185">Reference proteome</keyword>
<evidence type="ECO:0000313" key="1">
    <source>
        <dbReference type="EMBL" id="KYC36038.1"/>
    </source>
</evidence>
<dbReference type="EMBL" id="ANNX02000047">
    <property type="protein sequence ID" value="KYC36038.1"/>
    <property type="molecule type" value="Genomic_DNA"/>
</dbReference>
<organism evidence="1 2">
    <name type="scientific">Scytonema hofmannii PCC 7110</name>
    <dbReference type="NCBI Taxonomy" id="128403"/>
    <lineage>
        <taxon>Bacteria</taxon>
        <taxon>Bacillati</taxon>
        <taxon>Cyanobacteriota</taxon>
        <taxon>Cyanophyceae</taxon>
        <taxon>Nostocales</taxon>
        <taxon>Scytonemataceae</taxon>
        <taxon>Scytonema</taxon>
    </lineage>
</organism>
<name>A0A139WUB5_9CYAN</name>
<dbReference type="Proteomes" id="UP000076925">
    <property type="component" value="Unassembled WGS sequence"/>
</dbReference>
<accession>A0A139WUB5</accession>
<evidence type="ECO:0000313" key="2">
    <source>
        <dbReference type="Proteomes" id="UP000076925"/>
    </source>
</evidence>
<gene>
    <name evidence="1" type="ORF">WA1_40575</name>
</gene>
<sequence>MHQLLRLKNTAAIMIKLKSTRGTKRLGISDNCICSEKSKMKIKVFLLPVVKKSVAPKVQNY</sequence>
<reference evidence="1 2" key="1">
    <citation type="journal article" date="2013" name="Genome Biol. Evol.">
        <title>Genomes of Stigonematalean cyanobacteria (subsection V) and the evolution of oxygenic photosynthesis from prokaryotes to plastids.</title>
        <authorList>
            <person name="Dagan T."/>
            <person name="Roettger M."/>
            <person name="Stucken K."/>
            <person name="Landan G."/>
            <person name="Koch R."/>
            <person name="Major P."/>
            <person name="Gould S.B."/>
            <person name="Goremykin V.V."/>
            <person name="Rippka R."/>
            <person name="Tandeau de Marsac N."/>
            <person name="Gugger M."/>
            <person name="Lockhart P.J."/>
            <person name="Allen J.F."/>
            <person name="Brune I."/>
            <person name="Maus I."/>
            <person name="Puhler A."/>
            <person name="Martin W.F."/>
        </authorList>
    </citation>
    <scope>NUCLEOTIDE SEQUENCE [LARGE SCALE GENOMIC DNA]</scope>
    <source>
        <strain evidence="1 2">PCC 7110</strain>
    </source>
</reference>